<protein>
    <submittedName>
        <fullName evidence="7">APC family permease</fullName>
    </submittedName>
</protein>
<feature type="transmembrane region" description="Helical" evidence="6">
    <location>
        <begin position="370"/>
        <end position="392"/>
    </location>
</feature>
<dbReference type="EMBL" id="JAVREJ010000006">
    <property type="protein sequence ID" value="MDT0350085.1"/>
    <property type="molecule type" value="Genomic_DNA"/>
</dbReference>
<feature type="transmembrane region" description="Helical" evidence="6">
    <location>
        <begin position="173"/>
        <end position="197"/>
    </location>
</feature>
<evidence type="ECO:0000256" key="4">
    <source>
        <dbReference type="ARBA" id="ARBA00023136"/>
    </source>
</evidence>
<feature type="transmembrane region" description="Helical" evidence="6">
    <location>
        <begin position="217"/>
        <end position="241"/>
    </location>
</feature>
<evidence type="ECO:0000256" key="1">
    <source>
        <dbReference type="ARBA" id="ARBA00004141"/>
    </source>
</evidence>
<organism evidence="7 8">
    <name type="scientific">Pseudonocardia charpentierae</name>
    <dbReference type="NCBI Taxonomy" id="3075545"/>
    <lineage>
        <taxon>Bacteria</taxon>
        <taxon>Bacillati</taxon>
        <taxon>Actinomycetota</taxon>
        <taxon>Actinomycetes</taxon>
        <taxon>Pseudonocardiales</taxon>
        <taxon>Pseudonocardiaceae</taxon>
        <taxon>Pseudonocardia</taxon>
    </lineage>
</organism>
<feature type="transmembrane region" description="Helical" evidence="6">
    <location>
        <begin position="398"/>
        <end position="420"/>
    </location>
</feature>
<reference evidence="8" key="1">
    <citation type="submission" date="2023-07" db="EMBL/GenBank/DDBJ databases">
        <title>30 novel species of actinomycetes from the DSMZ collection.</title>
        <authorList>
            <person name="Nouioui I."/>
        </authorList>
    </citation>
    <scope>NUCLEOTIDE SEQUENCE [LARGE SCALE GENOMIC DNA]</scope>
    <source>
        <strain evidence="8">DSM 45834</strain>
    </source>
</reference>
<dbReference type="PANTHER" id="PTHR47704">
    <property type="entry name" value="POTASSIUM TRANSPORTER KIMA"/>
    <property type="match status" value="1"/>
</dbReference>
<dbReference type="PANTHER" id="PTHR47704:SF1">
    <property type="entry name" value="POTASSIUM TRANSPORTER KIMA"/>
    <property type="match status" value="1"/>
</dbReference>
<feature type="transmembrane region" description="Helical" evidence="6">
    <location>
        <begin position="441"/>
        <end position="459"/>
    </location>
</feature>
<evidence type="ECO:0000256" key="2">
    <source>
        <dbReference type="ARBA" id="ARBA00022692"/>
    </source>
</evidence>
<dbReference type="Gene3D" id="1.20.1740.10">
    <property type="entry name" value="Amino acid/polyamine transporter I"/>
    <property type="match status" value="1"/>
</dbReference>
<dbReference type="Pfam" id="PF13520">
    <property type="entry name" value="AA_permease_2"/>
    <property type="match status" value="1"/>
</dbReference>
<feature type="transmembrane region" description="Helical" evidence="6">
    <location>
        <begin position="465"/>
        <end position="483"/>
    </location>
</feature>
<dbReference type="InterPro" id="IPR002293">
    <property type="entry name" value="AA/rel_permease1"/>
</dbReference>
<keyword evidence="2 6" id="KW-0812">Transmembrane</keyword>
<evidence type="ECO:0000256" key="5">
    <source>
        <dbReference type="SAM" id="MobiDB-lite"/>
    </source>
</evidence>
<keyword evidence="8" id="KW-1185">Reference proteome</keyword>
<feature type="transmembrane region" description="Helical" evidence="6">
    <location>
        <begin position="139"/>
        <end position="161"/>
    </location>
</feature>
<feature type="region of interest" description="Disordered" evidence="5">
    <location>
        <begin position="654"/>
        <end position="705"/>
    </location>
</feature>
<accession>A0ABU2N813</accession>
<proteinExistence type="predicted"/>
<comment type="subcellular location">
    <subcellularLocation>
        <location evidence="1">Membrane</location>
        <topology evidence="1">Multi-pass membrane protein</topology>
    </subcellularLocation>
</comment>
<comment type="caution">
    <text evidence="7">The sequence shown here is derived from an EMBL/GenBank/DDBJ whole genome shotgun (WGS) entry which is preliminary data.</text>
</comment>
<keyword evidence="4 6" id="KW-0472">Membrane</keyword>
<feature type="transmembrane region" description="Helical" evidence="6">
    <location>
        <begin position="60"/>
        <end position="81"/>
    </location>
</feature>
<dbReference type="Proteomes" id="UP001183202">
    <property type="component" value="Unassembled WGS sequence"/>
</dbReference>
<evidence type="ECO:0000313" key="8">
    <source>
        <dbReference type="Proteomes" id="UP001183202"/>
    </source>
</evidence>
<feature type="transmembrane region" description="Helical" evidence="6">
    <location>
        <begin position="324"/>
        <end position="349"/>
    </location>
</feature>
<keyword evidence="3 6" id="KW-1133">Transmembrane helix</keyword>
<name>A0ABU2N813_9PSEU</name>
<sequence length="705" mass="76147">MPKLAVAVKRILVGRPQRSDRLAHSLLPKRIALPVFASDAMSSVAYAPEEIFLTLSVAGVASYALSPWIGLAVVIVLLTVVTSYRQNVHAYPSGGGDYEVATVNLGRHAGLTVASALLVDYTLTVAVSMSSAAANIGALIPFVATHKVLFCVAAIALLTAVNLRGIRESGAAFAVPVYAFMVAIGAMVIWGLTRVLLLGDEVRAASADLHLLAEGDAFTGMALVLLVLRSFTQGAAALTGVEAISNGVPAFRKPKSKNAATTLLLLGVLSVSMFMGLIALAQVTGVKIAEDPAVQFPDAPPGYVQQTMVAQLADTVFAEFRPGFFFVIIMTALILVLAANTAFNGFPVLGSILSQDRYLPRQLHTRGDRLAFSNGIVILAAFAVVLVIGFQAEVTRLIPLYTVGVFVSFTLSQTGMVRHWRRHLATEGDPGERRRMRRAQAINGFGAAMTGVVLITVLITKFLLGAWIAIAAMAGFYVLMLAIQRHYDHVAEELDATEEVDTVLPSRNHAIVLVARLHRPTLRAIAYARATRPDVLEAVTVNVDDADTRRLVREWDKRKIPVSLKVVESPYREITKPVLDYVKRVRTKNPRDIVTVFVPEYVVGHWWEQVLHNQSALRIKTRLLFQPGVMVVSVPWQLKSSERVVERAEVTPGAYRRGYPSAPRDDRPAAPSPSTPRARAGAGAGKPDGKKPDDTKSTAGTRGGR</sequence>
<evidence type="ECO:0000256" key="3">
    <source>
        <dbReference type="ARBA" id="ARBA00022989"/>
    </source>
</evidence>
<dbReference type="RefSeq" id="WP_311556111.1">
    <property type="nucleotide sequence ID" value="NZ_JAVREJ010000006.1"/>
</dbReference>
<evidence type="ECO:0000256" key="6">
    <source>
        <dbReference type="SAM" id="Phobius"/>
    </source>
</evidence>
<evidence type="ECO:0000313" key="7">
    <source>
        <dbReference type="EMBL" id="MDT0350085.1"/>
    </source>
</evidence>
<feature type="transmembrane region" description="Helical" evidence="6">
    <location>
        <begin position="262"/>
        <end position="283"/>
    </location>
</feature>
<dbReference type="InterPro" id="IPR053153">
    <property type="entry name" value="APC_K+_Transporter"/>
</dbReference>
<feature type="compositionally biased region" description="Basic and acidic residues" evidence="5">
    <location>
        <begin position="687"/>
        <end position="696"/>
    </location>
</feature>
<gene>
    <name evidence="7" type="ORF">RM445_11175</name>
</gene>